<dbReference type="SUPFAM" id="SSF48452">
    <property type="entry name" value="TPR-like"/>
    <property type="match status" value="2"/>
</dbReference>
<dbReference type="InterPro" id="IPR013528">
    <property type="entry name" value="HMG_CoA_synth_N"/>
</dbReference>
<dbReference type="FunFam" id="3.40.47.10:FF:000008">
    <property type="entry name" value="3-hydroxy-3-methylglutaryl coenzyme A synthase"/>
    <property type="match status" value="1"/>
</dbReference>
<feature type="active site" description="Proton donor/acceptor" evidence="3">
    <location>
        <position position="1109"/>
    </location>
</feature>
<dbReference type="InterPro" id="IPR010122">
    <property type="entry name" value="HMG_CoA_synthase_euk"/>
</dbReference>
<feature type="domain" description="Hydroxymethylglutaryl-coenzyme A synthase N-terminal" evidence="6">
    <location>
        <begin position="1028"/>
        <end position="1200"/>
    </location>
</feature>
<dbReference type="GO" id="GO:0006084">
    <property type="term" value="P:acetyl-CoA metabolic process"/>
    <property type="evidence" value="ECO:0007669"/>
    <property type="project" value="InterPro"/>
</dbReference>
<dbReference type="SMART" id="SM00028">
    <property type="entry name" value="TPR"/>
    <property type="match status" value="4"/>
</dbReference>
<dbReference type="InterPro" id="IPR019734">
    <property type="entry name" value="TPR_rpt"/>
</dbReference>
<gene>
    <name evidence="8" type="ORF">H4R26_004675</name>
</gene>
<feature type="binding site" evidence="4">
    <location>
        <position position="1235"/>
    </location>
    <ligand>
        <name>CoA</name>
        <dbReference type="ChEBI" id="CHEBI:57287"/>
    </ligand>
</feature>
<dbReference type="NCBIfam" id="TIGR01833">
    <property type="entry name" value="HMG-CoA-S_euk"/>
    <property type="match status" value="1"/>
</dbReference>
<accession>A0A9W8EDS5</accession>
<comment type="caution">
    <text evidence="8">The sequence shown here is derived from an EMBL/GenBank/DDBJ whole genome shotgun (WGS) entry which is preliminary data.</text>
</comment>
<feature type="active site" description="Acyl-thioester intermediate" evidence="3">
    <location>
        <position position="1143"/>
    </location>
</feature>
<evidence type="ECO:0000259" key="7">
    <source>
        <dbReference type="Pfam" id="PF08540"/>
    </source>
</evidence>
<evidence type="ECO:0000256" key="3">
    <source>
        <dbReference type="PIRSR" id="PIRSR610122-1"/>
    </source>
</evidence>
<dbReference type="Gene3D" id="3.40.47.10">
    <property type="match status" value="1"/>
</dbReference>
<keyword evidence="5" id="KW-0802">TPR repeat</keyword>
<evidence type="ECO:0008006" key="10">
    <source>
        <dbReference type="Google" id="ProtNLM"/>
    </source>
</evidence>
<proteinExistence type="inferred from homology"/>
<evidence type="ECO:0000256" key="2">
    <source>
        <dbReference type="ARBA" id="ARBA00022679"/>
    </source>
</evidence>
<dbReference type="GO" id="GO:0004421">
    <property type="term" value="F:hydroxymethylglutaryl-CoA synthase activity"/>
    <property type="evidence" value="ECO:0007669"/>
    <property type="project" value="InterPro"/>
</dbReference>
<feature type="repeat" description="TPR" evidence="5">
    <location>
        <begin position="694"/>
        <end position="727"/>
    </location>
</feature>
<evidence type="ECO:0000256" key="1">
    <source>
        <dbReference type="ARBA" id="ARBA00007061"/>
    </source>
</evidence>
<feature type="active site" description="Proton donor/acceptor" evidence="3">
    <location>
        <position position="1274"/>
    </location>
</feature>
<dbReference type="InterPro" id="IPR011990">
    <property type="entry name" value="TPR-like_helical_dom_sf"/>
</dbReference>
<dbReference type="CDD" id="cd00827">
    <property type="entry name" value="init_cond_enzymes"/>
    <property type="match status" value="1"/>
</dbReference>
<evidence type="ECO:0000313" key="8">
    <source>
        <dbReference type="EMBL" id="KAJ2000305.1"/>
    </source>
</evidence>
<keyword evidence="9" id="KW-1185">Reference proteome</keyword>
<feature type="binding site" evidence="4">
    <location>
        <position position="1283"/>
    </location>
    <ligand>
        <name>CoA</name>
        <dbReference type="ChEBI" id="CHEBI:57287"/>
    </ligand>
</feature>
<sequence>MESPPPQILDQVARQLLLGQTVGSAGDSVGDSSRCLSIALSEGRYEDVLRSPAAKAIFGTDQAENTGASIATGGPAPSDKEFAAESVGPYVTALVQKYILEHGAKSWSEVTLVGAACLSAFVQTNWTGPEFRLDPATLLPQPLAERWKESFTTTTPLVLEEGMDKHEIGRRSHAARVYLGVTQSEERARLDRALLGQLSADGEEAYSMTPRPLYLILARLLLVDIPASGDPAERDAATTLAHWLSARMLLVQQSLLDYPSQTLMSQIIGHFDKVRHLLPYSPASASSLYSVDSADSLQSAKALDKDVLADMNGITAGVVPDIARPVAQTLADEGVLPTSESVAPSSHEWDSVSAADRDLWARYFVEVGIVYSQHHMPIDAKQYFAKAQAASGLQWEMTGAKGKRTRFQQTDVTQLVLLAKSAQHASGSIPDEGHLPEAMELKDDVILDRIKFTDAAIEEHAGQERLQVTDECILLSMCLNVQNENPAHGLTTELMRPFVARVLERPTNWSVYTMGLLLRSRLEMAKTRTAERATLQLQALVDQITHPLPSVQEAGAAERLQYLYALSLPSQWEFERELANQFMKLGVVRSALDIYERLNMWDEVVSCYVLLGQIEVAQRIITEQLELFPDRPKLWCVLGDLKGEPAHWQHAWEISGQRYARAMRSLGAHHYAKLNYAKAVECYQNALKLNPLFEKSWYVLGCAAQQTKDWELAAVAFQRVVNLESDNGEAWNNLATVYMHMGSAYRERSWYALREAVKARYDSWQVWTNFMNASLGIAQIAPAIQAMTRIIEICVDKDGPACVDLDALRTIISSVTRGRVIEGMDERQARHTEAQFVRQMEQLLVTTIEARISSSAQVWRAMADYWFWRRDYRHCLDCYIKAYRCLSQMPQVAYAKPVFDEAVEAALELVSMYENLGDKTETVRIAAPELGDQETPAQDQNVAAADVATEQRPVCADWRHQAKMLLRSLIGKSKATFEGTPGYGRLVEALATLRQEADDPVLAVSSEPSPAFTAAEASTAMMAAISRAENIGVRAIDVYFPSRYVDQNELEQHDGVSAGKYTIGLGQDRMAFCDDREDISSVCMTAVQSFMEKFNVSYSDIGRLEVGTETIIDKSKSTKSVLMKLFEESGNFSVEGIDTTNACYGGTSALFNACQWMDSSAWDGRLALVVAGDIAVYASGNARPSGGCGVACILVGHDAPLALEFPLRGTFMEHIYDFYKPNLSSEFPTVDGPLSVTSYVRAVDHAYTAYLDKLEKHGGVANASLKDIDYLVFHSPYTKQVVKGLARIAYNDFLRAPEASPFAEVQQFKDVSREESYGNKVLEKAFVNVSKEDYKTKTEPSLLAARNIGNMYTGSVFFGLASLLSTVSFEQLEGKRVAMFSYGSGCAASLYSFRVRADTSSIASTIRLNERLEKRIKVSPIGFEKAMELREKTHNAQDYEPTGDIDDLFPGTYYLQKIDSMWRRAYGRTPLN</sequence>
<dbReference type="Pfam" id="PF08540">
    <property type="entry name" value="HMG_CoA_synt_C"/>
    <property type="match status" value="1"/>
</dbReference>
<dbReference type="EMBL" id="JANBQF010000552">
    <property type="protein sequence ID" value="KAJ2000305.1"/>
    <property type="molecule type" value="Genomic_DNA"/>
</dbReference>
<comment type="similarity">
    <text evidence="1">Belongs to the thiolase-like superfamily. HMG-CoA synthase family.</text>
</comment>
<dbReference type="GO" id="GO:0010142">
    <property type="term" value="P:farnesyl diphosphate biosynthetic process, mevalonate pathway"/>
    <property type="evidence" value="ECO:0007669"/>
    <property type="project" value="InterPro"/>
</dbReference>
<feature type="binding site" evidence="4">
    <location>
        <position position="1181"/>
    </location>
    <ligand>
        <name>CoA</name>
        <dbReference type="ChEBI" id="CHEBI:57287"/>
    </ligand>
</feature>
<feature type="binding site" evidence="4">
    <location>
        <position position="1279"/>
    </location>
    <ligand>
        <name>CoA</name>
        <dbReference type="ChEBI" id="CHEBI:57287"/>
    </ligand>
</feature>
<dbReference type="Gene3D" id="1.25.40.10">
    <property type="entry name" value="Tetratricopeptide repeat domain"/>
    <property type="match status" value="1"/>
</dbReference>
<dbReference type="InterPro" id="IPR016039">
    <property type="entry name" value="Thiolase-like"/>
</dbReference>
<organism evidence="8 9">
    <name type="scientific">Coemansia thaxteri</name>
    <dbReference type="NCBI Taxonomy" id="2663907"/>
    <lineage>
        <taxon>Eukaryota</taxon>
        <taxon>Fungi</taxon>
        <taxon>Fungi incertae sedis</taxon>
        <taxon>Zoopagomycota</taxon>
        <taxon>Kickxellomycotina</taxon>
        <taxon>Kickxellomycetes</taxon>
        <taxon>Kickxellales</taxon>
        <taxon>Kickxellaceae</taxon>
        <taxon>Coemansia</taxon>
    </lineage>
</organism>
<dbReference type="SUPFAM" id="SSF53901">
    <property type="entry name" value="Thiolase-like"/>
    <property type="match status" value="2"/>
</dbReference>
<dbReference type="Pfam" id="PF01154">
    <property type="entry name" value="HMG_CoA_synt_N"/>
    <property type="match status" value="1"/>
</dbReference>
<dbReference type="PANTHER" id="PTHR43323">
    <property type="entry name" value="3-HYDROXY-3-METHYLGLUTARYL COENZYME A SYNTHASE"/>
    <property type="match status" value="1"/>
</dbReference>
<protein>
    <recommendedName>
        <fullName evidence="10">Hydroxymethylglutaryl-CoA synthase</fullName>
    </recommendedName>
</protein>
<evidence type="ECO:0000313" key="9">
    <source>
        <dbReference type="Proteomes" id="UP001150907"/>
    </source>
</evidence>
<dbReference type="Proteomes" id="UP001150907">
    <property type="component" value="Unassembled WGS sequence"/>
</dbReference>
<dbReference type="PROSITE" id="PS50005">
    <property type="entry name" value="TPR"/>
    <property type="match status" value="2"/>
</dbReference>
<reference evidence="8" key="1">
    <citation type="submission" date="2022-07" db="EMBL/GenBank/DDBJ databases">
        <title>Phylogenomic reconstructions and comparative analyses of Kickxellomycotina fungi.</title>
        <authorList>
            <person name="Reynolds N.K."/>
            <person name="Stajich J.E."/>
            <person name="Barry K."/>
            <person name="Grigoriev I.V."/>
            <person name="Crous P."/>
            <person name="Smith M.E."/>
        </authorList>
    </citation>
    <scope>NUCLEOTIDE SEQUENCE</scope>
    <source>
        <strain evidence="8">IMI 214461</strain>
    </source>
</reference>
<feature type="repeat" description="TPR" evidence="5">
    <location>
        <begin position="660"/>
        <end position="693"/>
    </location>
</feature>
<dbReference type="PANTHER" id="PTHR43323:SF2">
    <property type="entry name" value="HYDROXYMETHYLGLUTARYL-COA SYNTHASE"/>
    <property type="match status" value="1"/>
</dbReference>
<keyword evidence="2" id="KW-0808">Transferase</keyword>
<evidence type="ECO:0000256" key="5">
    <source>
        <dbReference type="PROSITE-ProRule" id="PRU00339"/>
    </source>
</evidence>
<name>A0A9W8EDS5_9FUNG</name>
<evidence type="ECO:0000259" key="6">
    <source>
        <dbReference type="Pfam" id="PF01154"/>
    </source>
</evidence>
<dbReference type="OrthoDB" id="1936594at2759"/>
<feature type="domain" description="Hydroxymethylglutaryl-coenzyme A synthase C-terminal" evidence="7">
    <location>
        <begin position="1203"/>
        <end position="1468"/>
    </location>
</feature>
<evidence type="ECO:0000256" key="4">
    <source>
        <dbReference type="PIRSR" id="PIRSR610122-2"/>
    </source>
</evidence>
<dbReference type="InterPro" id="IPR013746">
    <property type="entry name" value="HMG_CoA_synt_C_dom"/>
</dbReference>